<evidence type="ECO:0000313" key="3">
    <source>
        <dbReference type="EMBL" id="OEV13715.1"/>
    </source>
</evidence>
<feature type="region of interest" description="Disordered" evidence="1">
    <location>
        <begin position="92"/>
        <end position="112"/>
    </location>
</feature>
<dbReference type="InterPro" id="IPR008990">
    <property type="entry name" value="Elect_transpt_acc-like_dom_sf"/>
</dbReference>
<dbReference type="InterPro" id="IPR024690">
    <property type="entry name" value="CN_hydtase_beta_dom_C"/>
</dbReference>
<dbReference type="Proteomes" id="UP000176005">
    <property type="component" value="Unassembled WGS sequence"/>
</dbReference>
<comment type="caution">
    <text evidence="3">The sequence shown here is derived from an EMBL/GenBank/DDBJ whole genome shotgun (WGS) entry which is preliminary data.</text>
</comment>
<protein>
    <recommendedName>
        <fullName evidence="2">Nitrile hydratase beta subunit domain-containing protein</fullName>
    </recommendedName>
</protein>
<dbReference type="PATRIC" id="fig|518642.10.peg.6069"/>
<reference evidence="3 4" key="1">
    <citation type="journal article" date="2016" name="Front. Microbiol.">
        <title>Comparative Genomics Analysis of Streptomyces Species Reveals Their Adaptation to the Marine Environment and Their Diversity at the Genomic Level.</title>
        <authorList>
            <person name="Tian X."/>
            <person name="Zhang Z."/>
            <person name="Yang T."/>
            <person name="Chen M."/>
            <person name="Li J."/>
            <person name="Chen F."/>
            <person name="Yang J."/>
            <person name="Li W."/>
            <person name="Zhang B."/>
            <person name="Zhang Z."/>
            <person name="Wu J."/>
            <person name="Zhang C."/>
            <person name="Long L."/>
            <person name="Xiao J."/>
        </authorList>
    </citation>
    <scope>NUCLEOTIDE SEQUENCE [LARGE SCALE GENOMIC DNA]</scope>
    <source>
        <strain evidence="3 4">SCSIO 10429</strain>
    </source>
</reference>
<gene>
    <name evidence="3" type="ORF">AN218_02170</name>
</gene>
<dbReference type="Pfam" id="PF02211">
    <property type="entry name" value="NHase_beta_C"/>
    <property type="match status" value="1"/>
</dbReference>
<evidence type="ECO:0000313" key="4">
    <source>
        <dbReference type="Proteomes" id="UP000176005"/>
    </source>
</evidence>
<evidence type="ECO:0000259" key="2">
    <source>
        <dbReference type="Pfam" id="PF02211"/>
    </source>
</evidence>
<proteinExistence type="predicted"/>
<dbReference type="SUPFAM" id="SSF50090">
    <property type="entry name" value="Electron transport accessory proteins"/>
    <property type="match status" value="1"/>
</dbReference>
<organism evidence="3 4">
    <name type="scientific">Streptomyces nanshensis</name>
    <dbReference type="NCBI Taxonomy" id="518642"/>
    <lineage>
        <taxon>Bacteria</taxon>
        <taxon>Bacillati</taxon>
        <taxon>Actinomycetota</taxon>
        <taxon>Actinomycetes</taxon>
        <taxon>Kitasatosporales</taxon>
        <taxon>Streptomycetaceae</taxon>
        <taxon>Streptomyces</taxon>
    </lineage>
</organism>
<dbReference type="AlphaFoldDB" id="A0A1E7LBX1"/>
<dbReference type="EMBL" id="LJGW01000043">
    <property type="protein sequence ID" value="OEV13715.1"/>
    <property type="molecule type" value="Genomic_DNA"/>
</dbReference>
<feature type="domain" description="Nitrile hydratase beta subunit" evidence="2">
    <location>
        <begin position="6"/>
        <end position="92"/>
    </location>
</feature>
<name>A0A1E7LBX1_9ACTN</name>
<sequence length="112" mass="12470">MSEPVAVRFAPGDRVRTRAVDPDRHTRLPAYARGRTGRVLAVTGSWPLADDVARRRAEPRVEPVYTVVFAARDLWGEGEHDVTLDLWQSYLERPEGTGDGPGPYGRKKEAVS</sequence>
<evidence type="ECO:0000256" key="1">
    <source>
        <dbReference type="SAM" id="MobiDB-lite"/>
    </source>
</evidence>
<dbReference type="RefSeq" id="WP_070014758.1">
    <property type="nucleotide sequence ID" value="NZ_LJGW01000043.1"/>
</dbReference>
<dbReference type="Gene3D" id="2.30.30.50">
    <property type="match status" value="1"/>
</dbReference>
<keyword evidence="4" id="KW-1185">Reference proteome</keyword>
<accession>A0A1E7LBX1</accession>